<name>A0A9P0Z437_CUSEU</name>
<feature type="region of interest" description="Disordered" evidence="1">
    <location>
        <begin position="1"/>
        <end position="43"/>
    </location>
</feature>
<keyword evidence="3" id="KW-1185">Reference proteome</keyword>
<evidence type="ECO:0000313" key="3">
    <source>
        <dbReference type="Proteomes" id="UP001152484"/>
    </source>
</evidence>
<feature type="region of interest" description="Disordered" evidence="1">
    <location>
        <begin position="70"/>
        <end position="95"/>
    </location>
</feature>
<sequence length="95" mass="10331">MESNSFTPSIDASLLSSGPSIDSNMKSLPLSDVHSHLSNPSQSEDCLVVATVIEEESEGACWWTSTETDPGWALRKRHGSQFDDSSQSVEEGEEE</sequence>
<organism evidence="2 3">
    <name type="scientific">Cuscuta europaea</name>
    <name type="common">European dodder</name>
    <dbReference type="NCBI Taxonomy" id="41803"/>
    <lineage>
        <taxon>Eukaryota</taxon>
        <taxon>Viridiplantae</taxon>
        <taxon>Streptophyta</taxon>
        <taxon>Embryophyta</taxon>
        <taxon>Tracheophyta</taxon>
        <taxon>Spermatophyta</taxon>
        <taxon>Magnoliopsida</taxon>
        <taxon>eudicotyledons</taxon>
        <taxon>Gunneridae</taxon>
        <taxon>Pentapetalae</taxon>
        <taxon>asterids</taxon>
        <taxon>lamiids</taxon>
        <taxon>Solanales</taxon>
        <taxon>Convolvulaceae</taxon>
        <taxon>Cuscuteae</taxon>
        <taxon>Cuscuta</taxon>
        <taxon>Cuscuta subgen. Cuscuta</taxon>
    </lineage>
</organism>
<dbReference type="AlphaFoldDB" id="A0A9P0Z437"/>
<dbReference type="Proteomes" id="UP001152484">
    <property type="component" value="Unassembled WGS sequence"/>
</dbReference>
<comment type="caution">
    <text evidence="2">The sequence shown here is derived from an EMBL/GenBank/DDBJ whole genome shotgun (WGS) entry which is preliminary data.</text>
</comment>
<gene>
    <name evidence="2" type="ORF">CEURO_LOCUS9259</name>
</gene>
<accession>A0A9P0Z437</accession>
<proteinExistence type="predicted"/>
<protein>
    <submittedName>
        <fullName evidence="2">Uncharacterized protein</fullName>
    </submittedName>
</protein>
<dbReference type="EMBL" id="CAMAPE010000018">
    <property type="protein sequence ID" value="CAH9085134.1"/>
    <property type="molecule type" value="Genomic_DNA"/>
</dbReference>
<evidence type="ECO:0000313" key="2">
    <source>
        <dbReference type="EMBL" id="CAH9085134.1"/>
    </source>
</evidence>
<evidence type="ECO:0000256" key="1">
    <source>
        <dbReference type="SAM" id="MobiDB-lite"/>
    </source>
</evidence>
<feature type="compositionally biased region" description="Polar residues" evidence="1">
    <location>
        <begin position="1"/>
        <end position="26"/>
    </location>
</feature>
<reference evidence="2" key="1">
    <citation type="submission" date="2022-07" db="EMBL/GenBank/DDBJ databases">
        <authorList>
            <person name="Macas J."/>
            <person name="Novak P."/>
            <person name="Neumann P."/>
        </authorList>
    </citation>
    <scope>NUCLEOTIDE SEQUENCE</scope>
</reference>